<proteinExistence type="predicted"/>
<dbReference type="AlphaFoldDB" id="A0A1B0Z211"/>
<protein>
    <submittedName>
        <fullName evidence="2">Uncharacterized protein</fullName>
    </submittedName>
</protein>
<evidence type="ECO:0000256" key="1">
    <source>
        <dbReference type="SAM" id="Phobius"/>
    </source>
</evidence>
<sequence>MIQGATQLVTTAPQKGSLADTGAKIMKWIFILIGILILVALIWFVWQIAEYDYSVTEYLENEAGVTDTGDSGWSAFFDGWLRLSPAGLLGGALGIGVTGYGSTGAGNQWSKGKDSLYTALKRLFGG</sequence>
<accession>A0A1B0Z211</accession>
<keyword evidence="1" id="KW-0812">Transmembrane</keyword>
<dbReference type="EMBL" id="KT997801">
    <property type="protein sequence ID" value="ANO58194.1"/>
    <property type="molecule type" value="Genomic_DNA"/>
</dbReference>
<reference evidence="2" key="1">
    <citation type="submission" date="2015-11" db="EMBL/GenBank/DDBJ databases">
        <title>Genomes of Abundant and Widespread Viruses from the Deep Ocean.</title>
        <authorList>
            <person name="Mizuno C.M."/>
            <person name="Ghai R."/>
            <person name="Saghai A."/>
            <person name="Lopez-Garcia P."/>
            <person name="Rodriguez-Valera F."/>
        </authorList>
    </citation>
    <scope>NUCLEOTIDE SEQUENCE</scope>
</reference>
<keyword evidence="1" id="KW-0472">Membrane</keyword>
<organism evidence="2">
    <name type="scientific">Uncultured marine euryarchaeote</name>
    <dbReference type="NCBI Taxonomy" id="257466"/>
    <lineage>
        <taxon>Archaea</taxon>
        <taxon>Methanobacteriati</taxon>
        <taxon>Methanobacteriota</taxon>
        <taxon>environmental samples</taxon>
    </lineage>
</organism>
<feature type="transmembrane region" description="Helical" evidence="1">
    <location>
        <begin position="25"/>
        <end position="46"/>
    </location>
</feature>
<evidence type="ECO:0000313" key="2">
    <source>
        <dbReference type="EMBL" id="ANO58194.1"/>
    </source>
</evidence>
<name>A0A1B0Z211_UNCAR</name>
<keyword evidence="1" id="KW-1133">Transmembrane helix</keyword>